<protein>
    <recommendedName>
        <fullName evidence="1">non-specific serine/threonine protein kinase</fullName>
        <ecNumber evidence="1">2.7.11.1</ecNumber>
    </recommendedName>
</protein>
<feature type="compositionally biased region" description="Basic and acidic residues" evidence="9">
    <location>
        <begin position="690"/>
        <end position="704"/>
    </location>
</feature>
<evidence type="ECO:0000256" key="9">
    <source>
        <dbReference type="SAM" id="MobiDB-lite"/>
    </source>
</evidence>
<dbReference type="AlphaFoldDB" id="A0A4S4LFE4"/>
<dbReference type="SUPFAM" id="SSF56112">
    <property type="entry name" value="Protein kinase-like (PK-like)"/>
    <property type="match status" value="1"/>
</dbReference>
<dbReference type="Gene3D" id="1.10.510.10">
    <property type="entry name" value="Transferase(Phosphotransferase) domain 1"/>
    <property type="match status" value="1"/>
</dbReference>
<feature type="compositionally biased region" description="Low complexity" evidence="9">
    <location>
        <begin position="510"/>
        <end position="545"/>
    </location>
</feature>
<feature type="compositionally biased region" description="Basic and acidic residues" evidence="9">
    <location>
        <begin position="433"/>
        <end position="445"/>
    </location>
</feature>
<gene>
    <name evidence="11" type="ORF">EW145_g2682</name>
</gene>
<keyword evidence="6" id="KW-0067">ATP-binding</keyword>
<comment type="catalytic activity">
    <reaction evidence="8">
        <text>L-seryl-[protein] + ATP = O-phospho-L-seryl-[protein] + ADP + H(+)</text>
        <dbReference type="Rhea" id="RHEA:17989"/>
        <dbReference type="Rhea" id="RHEA-COMP:9863"/>
        <dbReference type="Rhea" id="RHEA-COMP:11604"/>
        <dbReference type="ChEBI" id="CHEBI:15378"/>
        <dbReference type="ChEBI" id="CHEBI:29999"/>
        <dbReference type="ChEBI" id="CHEBI:30616"/>
        <dbReference type="ChEBI" id="CHEBI:83421"/>
        <dbReference type="ChEBI" id="CHEBI:456216"/>
        <dbReference type="EC" id="2.7.11.1"/>
    </reaction>
</comment>
<evidence type="ECO:0000256" key="2">
    <source>
        <dbReference type="ARBA" id="ARBA00022527"/>
    </source>
</evidence>
<evidence type="ECO:0000313" key="11">
    <source>
        <dbReference type="EMBL" id="THH08480.1"/>
    </source>
</evidence>
<dbReference type="GO" id="GO:0007015">
    <property type="term" value="P:actin filament organization"/>
    <property type="evidence" value="ECO:0007669"/>
    <property type="project" value="TreeGrafter"/>
</dbReference>
<keyword evidence="2" id="KW-0723">Serine/threonine-protein kinase</keyword>
<evidence type="ECO:0000256" key="6">
    <source>
        <dbReference type="ARBA" id="ARBA00022840"/>
    </source>
</evidence>
<dbReference type="SMART" id="SM00220">
    <property type="entry name" value="S_TKc"/>
    <property type="match status" value="1"/>
</dbReference>
<dbReference type="OrthoDB" id="2018507at2759"/>
<evidence type="ECO:0000256" key="5">
    <source>
        <dbReference type="ARBA" id="ARBA00022777"/>
    </source>
</evidence>
<dbReference type="EC" id="2.7.11.1" evidence="1"/>
<evidence type="ECO:0000256" key="7">
    <source>
        <dbReference type="ARBA" id="ARBA00047899"/>
    </source>
</evidence>
<sequence length="1269" mass="137607">MATAYPAMYAQQPKGTLMPGQMISVNKYNVQVERFLSQGGFAHVYLVRTAEPVFNTTRHVLKRIAVSDEAMLNDVKKEVDIMRILRGHPNIVYLIDAAWHRMPNGMFEVFILMEFCSGGGIIDMMNRRLRERLTEAEILHIFVDACEGVAAMHNLRPALLHRDLKVENILQASATSYKLCDFGSAIPVSPRSPSSMQEIRALEADLNKHTTLQYRAPEMVDVFLRRPVDEKSDVWALGVLLYKLCYYTTPFEEHGILAILNVQYKFPPYPVYSQQLSTLIASMLQEHGGHRPSVFETLETVHRMRGTKSRFTYSTPPREPLSPKKLHSPSPSRNATPSSMKSPDSVSSPMNGIQAREKVLEAIAPMRRGRPSSPTKVQRVTDDVIRPVEMTEDGPWNPAKAYKSGLASISVAKNPAHSVKIGLGDAWEVPGSKNDKKQVADDSNRFGDTFDTSFLSSSPQPAPASRPAPVRVGSSLRPPGDAFDSLQLFSSPRNQAPTLGEAQKAGLTASDPSLSSRPSSRRYSVSPSSSVKTPSPLPTGTSSPMPRKDLSPLLQSGPSDQALAAEHRFPSLEELDAGTFGSSFTSSSIQALSGGSSQSPPQLPPRPKTHENSGNTPIASFYPASVTGALRPSAGLGSSLSSGPRNDGVRSQHVTGTVMRDSRKMPSPAYTAGNSLLPSDKAKVEETVYWHQRPETKSREKLDQPSRPILSRKHRSSVSVKHTQRTESDAAHSSSSTKATATNLPKDWLTGANDEDAAFNDSAVLRASPEKHTSVLHSSVPPNVEQEAVRAVSPVKRKPVPGNRPKPIEIKKSLSGLTENWSPVTPDMKSSSSSDESPEDATGLVRASKVLSKDVNEAEGRRTGHKSRQGSVHDLVDLWGGSSSPQFHKPSPARKDKRSSVFMPKPSTSNATIEQTSPSKTIPATSSSANRPVSTTANKSSSAKPPVMVSRKPSLEVRRPSLNHLRQSSSPAKARQLPSSPAKSRPQSMMIMPVQKSISEHLGLSSPALTPPADRVRTAHRRSSISDIVSRYEAIGVLSRPGPAVAPSPAAKPARLRVVSPQSLVSPTAASAKFPLISPTNSPVSPVKSGFGSSLDLPARSPTKEVQPRRSVSPNLRSVISAFQNSPSLHAKDLEKEIVNVGLRPSTPLRMNTSPLLPKEKELTPTQPVIEPLRGEMQERLERDRFNRSPDVFPAREPARSASPRAGQTDDVRSPSPERPYQGVSKLINQWQKKTEEADTTRGGGAGGIKGPGSRFRREAIAAGGGKAV</sequence>
<feature type="region of interest" description="Disordered" evidence="9">
    <location>
        <begin position="1081"/>
        <end position="1113"/>
    </location>
</feature>
<feature type="region of interest" description="Disordered" evidence="9">
    <location>
        <begin position="583"/>
        <end position="621"/>
    </location>
</feature>
<feature type="region of interest" description="Disordered" evidence="9">
    <location>
        <begin position="690"/>
        <end position="995"/>
    </location>
</feature>
<proteinExistence type="predicted"/>
<evidence type="ECO:0000256" key="4">
    <source>
        <dbReference type="ARBA" id="ARBA00022741"/>
    </source>
</evidence>
<accession>A0A4S4LFE4</accession>
<dbReference type="PANTHER" id="PTHR22967">
    <property type="entry name" value="SERINE/THREONINE PROTEIN KINASE"/>
    <property type="match status" value="1"/>
</dbReference>
<feature type="compositionally biased region" description="Gly residues" evidence="9">
    <location>
        <begin position="1242"/>
        <end position="1251"/>
    </location>
</feature>
<keyword evidence="12" id="KW-1185">Reference proteome</keyword>
<reference evidence="11 12" key="1">
    <citation type="submission" date="2019-02" db="EMBL/GenBank/DDBJ databases">
        <title>Genome sequencing of the rare red list fungi Phellinidium pouzarii.</title>
        <authorList>
            <person name="Buettner E."/>
            <person name="Kellner H."/>
        </authorList>
    </citation>
    <scope>NUCLEOTIDE SEQUENCE [LARGE SCALE GENOMIC DNA]</scope>
    <source>
        <strain evidence="11 12">DSM 108285</strain>
    </source>
</reference>
<dbReference type="PROSITE" id="PS50011">
    <property type="entry name" value="PROTEIN_KINASE_DOM"/>
    <property type="match status" value="1"/>
</dbReference>
<dbReference type="InterPro" id="IPR011009">
    <property type="entry name" value="Kinase-like_dom_sf"/>
</dbReference>
<evidence type="ECO:0000313" key="12">
    <source>
        <dbReference type="Proteomes" id="UP000308199"/>
    </source>
</evidence>
<feature type="compositionally biased region" description="Polar residues" evidence="9">
    <location>
        <begin position="964"/>
        <end position="987"/>
    </location>
</feature>
<keyword evidence="5" id="KW-0418">Kinase</keyword>
<dbReference type="GO" id="GO:0005524">
    <property type="term" value="F:ATP binding"/>
    <property type="evidence" value="ECO:0007669"/>
    <property type="project" value="UniProtKB-KW"/>
</dbReference>
<feature type="compositionally biased region" description="Low complexity" evidence="9">
    <location>
        <begin position="731"/>
        <end position="742"/>
    </location>
</feature>
<feature type="compositionally biased region" description="Low complexity" evidence="9">
    <location>
        <begin position="583"/>
        <end position="600"/>
    </location>
</feature>
<feature type="region of interest" description="Disordered" evidence="9">
    <location>
        <begin position="1180"/>
        <end position="1269"/>
    </location>
</feature>
<keyword evidence="4" id="KW-0547">Nucleotide-binding</keyword>
<dbReference type="Proteomes" id="UP000308199">
    <property type="component" value="Unassembled WGS sequence"/>
</dbReference>
<dbReference type="PANTHER" id="PTHR22967:SF57">
    <property type="entry name" value="AUXILIN, ISOFORM A-RELATED"/>
    <property type="match status" value="1"/>
</dbReference>
<feature type="region of interest" description="Disordered" evidence="9">
    <location>
        <begin position="633"/>
        <end position="678"/>
    </location>
</feature>
<feature type="domain" description="Protein kinase" evidence="10">
    <location>
        <begin position="30"/>
        <end position="305"/>
    </location>
</feature>
<dbReference type="GO" id="GO:0005737">
    <property type="term" value="C:cytoplasm"/>
    <property type="evidence" value="ECO:0007669"/>
    <property type="project" value="TreeGrafter"/>
</dbReference>
<dbReference type="GO" id="GO:0004674">
    <property type="term" value="F:protein serine/threonine kinase activity"/>
    <property type="evidence" value="ECO:0007669"/>
    <property type="project" value="UniProtKB-KW"/>
</dbReference>
<feature type="region of interest" description="Disordered" evidence="9">
    <location>
        <begin position="306"/>
        <end position="351"/>
    </location>
</feature>
<dbReference type="Pfam" id="PF00069">
    <property type="entry name" value="Pkinase"/>
    <property type="match status" value="1"/>
</dbReference>
<feature type="compositionally biased region" description="Polar residues" evidence="9">
    <location>
        <begin position="906"/>
        <end position="943"/>
    </location>
</feature>
<feature type="region of interest" description="Disordered" evidence="9">
    <location>
        <begin position="1002"/>
        <end position="1021"/>
    </location>
</feature>
<feature type="region of interest" description="Disordered" evidence="9">
    <location>
        <begin position="426"/>
        <end position="568"/>
    </location>
</feature>
<dbReference type="EMBL" id="SGPK01000098">
    <property type="protein sequence ID" value="THH08480.1"/>
    <property type="molecule type" value="Genomic_DNA"/>
</dbReference>
<feature type="compositionally biased region" description="Polar residues" evidence="9">
    <location>
        <begin position="487"/>
        <end position="497"/>
    </location>
</feature>
<evidence type="ECO:0000256" key="3">
    <source>
        <dbReference type="ARBA" id="ARBA00022679"/>
    </source>
</evidence>
<evidence type="ECO:0000259" key="10">
    <source>
        <dbReference type="PROSITE" id="PS50011"/>
    </source>
</evidence>
<name>A0A4S4LFE4_9AGAM</name>
<evidence type="ECO:0000256" key="8">
    <source>
        <dbReference type="ARBA" id="ARBA00048679"/>
    </source>
</evidence>
<dbReference type="InterPro" id="IPR000719">
    <property type="entry name" value="Prot_kinase_dom"/>
</dbReference>
<feature type="compositionally biased region" description="Low complexity" evidence="9">
    <location>
        <begin position="633"/>
        <end position="645"/>
    </location>
</feature>
<comment type="caution">
    <text evidence="11">The sequence shown here is derived from an EMBL/GenBank/DDBJ whole genome shotgun (WGS) entry which is preliminary data.</text>
</comment>
<comment type="catalytic activity">
    <reaction evidence="7">
        <text>L-threonyl-[protein] + ATP = O-phospho-L-threonyl-[protein] + ADP + H(+)</text>
        <dbReference type="Rhea" id="RHEA:46608"/>
        <dbReference type="Rhea" id="RHEA-COMP:11060"/>
        <dbReference type="Rhea" id="RHEA-COMP:11605"/>
        <dbReference type="ChEBI" id="CHEBI:15378"/>
        <dbReference type="ChEBI" id="CHEBI:30013"/>
        <dbReference type="ChEBI" id="CHEBI:30616"/>
        <dbReference type="ChEBI" id="CHEBI:61977"/>
        <dbReference type="ChEBI" id="CHEBI:456216"/>
        <dbReference type="EC" id="2.7.11.1"/>
    </reaction>
</comment>
<feature type="compositionally biased region" description="Basic and acidic residues" evidence="9">
    <location>
        <begin position="851"/>
        <end position="862"/>
    </location>
</feature>
<evidence type="ECO:0000256" key="1">
    <source>
        <dbReference type="ARBA" id="ARBA00012513"/>
    </source>
</evidence>
<dbReference type="GO" id="GO:0000147">
    <property type="term" value="P:actin cortical patch assembly"/>
    <property type="evidence" value="ECO:0007669"/>
    <property type="project" value="TreeGrafter"/>
</dbReference>
<feature type="compositionally biased region" description="Low complexity" evidence="9">
    <location>
        <begin position="328"/>
        <end position="349"/>
    </location>
</feature>
<keyword evidence="3" id="KW-0808">Transferase</keyword>
<organism evidence="11 12">
    <name type="scientific">Phellinidium pouzarii</name>
    <dbReference type="NCBI Taxonomy" id="167371"/>
    <lineage>
        <taxon>Eukaryota</taxon>
        <taxon>Fungi</taxon>
        <taxon>Dikarya</taxon>
        <taxon>Basidiomycota</taxon>
        <taxon>Agaricomycotina</taxon>
        <taxon>Agaricomycetes</taxon>
        <taxon>Hymenochaetales</taxon>
        <taxon>Hymenochaetaceae</taxon>
        <taxon>Phellinidium</taxon>
    </lineage>
</organism>